<protein>
    <submittedName>
        <fullName evidence="2">Uncharacterized protein</fullName>
    </submittedName>
</protein>
<dbReference type="GO" id="GO:0005739">
    <property type="term" value="C:mitochondrion"/>
    <property type="evidence" value="ECO:0007669"/>
    <property type="project" value="GOC"/>
</dbReference>
<accession>A0A074ZNE4</accession>
<organism evidence="2 3">
    <name type="scientific">Opisthorchis viverrini</name>
    <name type="common">Southeast Asian liver fluke</name>
    <dbReference type="NCBI Taxonomy" id="6198"/>
    <lineage>
        <taxon>Eukaryota</taxon>
        <taxon>Metazoa</taxon>
        <taxon>Spiralia</taxon>
        <taxon>Lophotrochozoa</taxon>
        <taxon>Platyhelminthes</taxon>
        <taxon>Trematoda</taxon>
        <taxon>Digenea</taxon>
        <taxon>Opisthorchiida</taxon>
        <taxon>Opisthorchiata</taxon>
        <taxon>Opisthorchiidae</taxon>
        <taxon>Opisthorchis</taxon>
    </lineage>
</organism>
<feature type="region of interest" description="Disordered" evidence="1">
    <location>
        <begin position="256"/>
        <end position="306"/>
    </location>
</feature>
<dbReference type="PANTHER" id="PTHR47027:SF20">
    <property type="entry name" value="REVERSE TRANSCRIPTASE-LIKE PROTEIN WITH RNA-DIRECTED DNA POLYMERASE DOMAIN"/>
    <property type="match status" value="1"/>
</dbReference>
<dbReference type="AlphaFoldDB" id="A0A074ZNE4"/>
<proteinExistence type="predicted"/>
<reference evidence="2 3" key="1">
    <citation type="submission" date="2013-11" db="EMBL/GenBank/DDBJ databases">
        <title>Opisthorchis viverrini - life in the bile duct.</title>
        <authorList>
            <person name="Young N.D."/>
            <person name="Nagarajan N."/>
            <person name="Lin S.J."/>
            <person name="Korhonen P.K."/>
            <person name="Jex A.R."/>
            <person name="Hall R.S."/>
            <person name="Safavi-Hemami H."/>
            <person name="Kaewkong W."/>
            <person name="Bertrand D."/>
            <person name="Gao S."/>
            <person name="Seet Q."/>
            <person name="Wongkham S."/>
            <person name="Teh B.T."/>
            <person name="Wongkham C."/>
            <person name="Intapan P.M."/>
            <person name="Maleewong W."/>
            <person name="Yang X."/>
            <person name="Hu M."/>
            <person name="Wang Z."/>
            <person name="Hofmann A."/>
            <person name="Sternberg P.W."/>
            <person name="Tan P."/>
            <person name="Wang J."/>
            <person name="Gasser R.B."/>
        </authorList>
    </citation>
    <scope>NUCLEOTIDE SEQUENCE [LARGE SCALE GENOMIC DNA]</scope>
</reference>
<evidence type="ECO:0000313" key="3">
    <source>
        <dbReference type="Proteomes" id="UP000054324"/>
    </source>
</evidence>
<dbReference type="RefSeq" id="XP_009167379.1">
    <property type="nucleotide sequence ID" value="XM_009169115.1"/>
</dbReference>
<dbReference type="STRING" id="6198.A0A074ZNE4"/>
<dbReference type="CTD" id="20327667"/>
<sequence>MYVVCQKQGCRIELTAPRSLPGSECAPMTAATGYVRVVASAVRLVTSMREPGGIEVHHTLFIVSAYPPTDYSPESAKDSFYDAPGALLRQANSSYIVVAVGDTNVHVGRLSAAEAILGDRLGLDTRRSDNGVRICTSIEECVQHQKLRWLGHVLRMPNHRLPKRVLFSMPNSEWRKQRGGQPLTWQRSMKEITKRLGAVGATRLPGWGPRDPHCAWLETLQDMAANRCQWRSCCQFLSRLPDIGVEHWCHAVDDDDGNDDDDEFPEQLESLDNVPTNKPAPNPDGQHRRQLFCGEGRSPPAAPSGTSPWIPIMQLYGVAFHRVRKSRTPRLAIEKLVDPEVQRIYQNQFLKHLLGGTMSDINSHWGKISKALLKAGMSVCGTSQPISSKHRISDGTVFLLETRYLLAANQIHHPTPGETQYPCRSLVDLKGRRNVRCIKCWKRPQAVPLDSNSSSIQLANCYLQSTILTFNRRVDRGCEAALSLRTVRRHVAAGPDNLPPFVFKVGGGLPIWIYLGERNRPRQRVNRYWCPLSKKVLEVNVVNTEAGGSVWRALQKLPYESDVTQGYPLAPFLFNFIDEMMRRTLDHLQNASIQTVAGENIVNLKCANDITLIFEDQSEAKVLLNRLTTIIPSFVMRLAPSKCKVMLQNVQSAKISLTIQGEDCGSVAGVILVARTPRLLSMGEISTSTGSTVDPEVLEIQKKLYKEQLIRQAIAKKGSKYYPVNIEPTPLERDRLALPFNDQDRALRKQWLDDLVLSEREPVAVPEWTRVNIFRRAYRKPFDVLADLVKPVIGPTSARYFRWTLHKFTLGLLAGWVIWYKAKYAPKGQPGFPDNVVLTREFAMEDFERRTALKGDKLPLTWPVSGSPSRKTAATSAAEFAGNGFHTSLNIRLLLQPVFLNVPGYHSNVYRYRSRLLRDREKAHVFLDELTKDTPSFGMNFAPTQCKVMLLDMKSLNTPLTIQGGALEVVERFRYLGSRVVSDEASARVYKAWVAFSNLRHSWHQSGRSLFIG</sequence>
<dbReference type="InterPro" id="IPR019174">
    <property type="entry name" value="NADH_DH_b-subcmplx_su6"/>
</dbReference>
<dbReference type="EMBL" id="KL596689">
    <property type="protein sequence ID" value="KER28918.1"/>
    <property type="molecule type" value="Genomic_DNA"/>
</dbReference>
<keyword evidence="3" id="KW-1185">Reference proteome</keyword>
<dbReference type="GO" id="GO:0006120">
    <property type="term" value="P:mitochondrial electron transport, NADH to ubiquinone"/>
    <property type="evidence" value="ECO:0007669"/>
    <property type="project" value="InterPro"/>
</dbReference>
<dbReference type="OrthoDB" id="5824032at2759"/>
<dbReference type="GeneID" id="20327667"/>
<gene>
    <name evidence="2" type="ORF">T265_13500</name>
</gene>
<evidence type="ECO:0000313" key="2">
    <source>
        <dbReference type="EMBL" id="KER28918.1"/>
    </source>
</evidence>
<dbReference type="Pfam" id="PF09782">
    <property type="entry name" value="NDUF_B6"/>
    <property type="match status" value="1"/>
</dbReference>
<dbReference type="PANTHER" id="PTHR47027">
    <property type="entry name" value="REVERSE TRANSCRIPTASE DOMAIN-CONTAINING PROTEIN"/>
    <property type="match status" value="1"/>
</dbReference>
<feature type="compositionally biased region" description="Acidic residues" evidence="1">
    <location>
        <begin position="256"/>
        <end position="266"/>
    </location>
</feature>
<name>A0A074ZNE4_OPIVI</name>
<dbReference type="Proteomes" id="UP000054324">
    <property type="component" value="Unassembled WGS sequence"/>
</dbReference>
<dbReference type="KEGG" id="ovi:T265_13500"/>
<evidence type="ECO:0000256" key="1">
    <source>
        <dbReference type="SAM" id="MobiDB-lite"/>
    </source>
</evidence>